<name>A0ABS1M840_9NOCA</name>
<dbReference type="RefSeq" id="WP_201949339.1">
    <property type="nucleotide sequence ID" value="NZ_JAERRJ010000007.1"/>
</dbReference>
<gene>
    <name evidence="2" type="ORF">JK358_20625</name>
</gene>
<comment type="caution">
    <text evidence="2">The sequence shown here is derived from an EMBL/GenBank/DDBJ whole genome shotgun (WGS) entry which is preliminary data.</text>
</comment>
<reference evidence="2 3" key="1">
    <citation type="submission" date="2021-01" db="EMBL/GenBank/DDBJ databases">
        <title>WGS of actinomycetes isolated from Thailand.</title>
        <authorList>
            <person name="Thawai C."/>
        </authorList>
    </citation>
    <scope>NUCLEOTIDE SEQUENCE [LARGE SCALE GENOMIC DNA]</scope>
    <source>
        <strain evidence="2 3">LPG 2</strain>
    </source>
</reference>
<dbReference type="EMBL" id="JAERRJ010000007">
    <property type="protein sequence ID" value="MBL1076805.1"/>
    <property type="molecule type" value="Genomic_DNA"/>
</dbReference>
<dbReference type="Proteomes" id="UP000602198">
    <property type="component" value="Unassembled WGS sequence"/>
</dbReference>
<protein>
    <submittedName>
        <fullName evidence="2">Uncharacterized protein</fullName>
    </submittedName>
</protein>
<feature type="region of interest" description="Disordered" evidence="1">
    <location>
        <begin position="38"/>
        <end position="64"/>
    </location>
</feature>
<organism evidence="2 3">
    <name type="scientific">Nocardia acididurans</name>
    <dbReference type="NCBI Taxonomy" id="2802282"/>
    <lineage>
        <taxon>Bacteria</taxon>
        <taxon>Bacillati</taxon>
        <taxon>Actinomycetota</taxon>
        <taxon>Actinomycetes</taxon>
        <taxon>Mycobacteriales</taxon>
        <taxon>Nocardiaceae</taxon>
        <taxon>Nocardia</taxon>
    </lineage>
</organism>
<proteinExistence type="predicted"/>
<evidence type="ECO:0000313" key="3">
    <source>
        <dbReference type="Proteomes" id="UP000602198"/>
    </source>
</evidence>
<keyword evidence="3" id="KW-1185">Reference proteome</keyword>
<evidence type="ECO:0000256" key="1">
    <source>
        <dbReference type="SAM" id="MobiDB-lite"/>
    </source>
</evidence>
<sequence>MKKSDWLALRDAAECAGMGVEAYIAWSVRLLALQARAGGAGRHGVSARPAPVRRRAAIPDDPESAAWTDSFAERLSHRAEQFRDE</sequence>
<accession>A0ABS1M840</accession>
<evidence type="ECO:0000313" key="2">
    <source>
        <dbReference type="EMBL" id="MBL1076805.1"/>
    </source>
</evidence>